<organism evidence="3 4">
    <name type="scientific">Gracilariopsis chorda</name>
    <dbReference type="NCBI Taxonomy" id="448386"/>
    <lineage>
        <taxon>Eukaryota</taxon>
        <taxon>Rhodophyta</taxon>
        <taxon>Florideophyceae</taxon>
        <taxon>Rhodymeniophycidae</taxon>
        <taxon>Gracilariales</taxon>
        <taxon>Gracilariaceae</taxon>
        <taxon>Gracilariopsis</taxon>
    </lineage>
</organism>
<dbReference type="InterPro" id="IPR011322">
    <property type="entry name" value="N-reg_PII-like_a/b"/>
</dbReference>
<sequence length="153" mass="16524">MRYAIFALVALALAAMLAHAATRRLLPLSTALHSSSAADDNAHATPYVMAFSTVPDQAVATAISNALVTERLAACVNTVPGLKSTYCWQGNVNVDDELLLIIKTRAQLIPQLKKRLVQLHPYDVPELIVHSIVDGHAPYLKWIAHSTKASSSD</sequence>
<dbReference type="EMBL" id="NBIV01000044">
    <property type="protein sequence ID" value="PXF46139.1"/>
    <property type="molecule type" value="Genomic_DNA"/>
</dbReference>
<dbReference type="PANTHER" id="PTHR23419">
    <property type="entry name" value="DIVALENT CATION TOLERANCE CUTA-RELATED"/>
    <property type="match status" value="1"/>
</dbReference>
<accession>A0A2V3IVM2</accession>
<name>A0A2V3IVM2_9FLOR</name>
<dbReference type="InterPro" id="IPR015867">
    <property type="entry name" value="N-reg_PII/ATP_PRibTrfase_C"/>
</dbReference>
<dbReference type="InterPro" id="IPR004323">
    <property type="entry name" value="Ion_tolerance_CutA"/>
</dbReference>
<comment type="similarity">
    <text evidence="1">Belongs to the CutA family.</text>
</comment>
<dbReference type="GO" id="GO:0010038">
    <property type="term" value="P:response to metal ion"/>
    <property type="evidence" value="ECO:0007669"/>
    <property type="project" value="InterPro"/>
</dbReference>
<gene>
    <name evidence="3" type="ORF">BWQ96_04145</name>
</gene>
<keyword evidence="4" id="KW-1185">Reference proteome</keyword>
<evidence type="ECO:0000256" key="2">
    <source>
        <dbReference type="SAM" id="SignalP"/>
    </source>
</evidence>
<keyword evidence="2" id="KW-0732">Signal</keyword>
<evidence type="ECO:0000256" key="1">
    <source>
        <dbReference type="ARBA" id="ARBA00010169"/>
    </source>
</evidence>
<dbReference type="Proteomes" id="UP000247409">
    <property type="component" value="Unassembled WGS sequence"/>
</dbReference>
<dbReference type="AlphaFoldDB" id="A0A2V3IVM2"/>
<dbReference type="OrthoDB" id="2017693at2759"/>
<dbReference type="Gene3D" id="3.30.70.120">
    <property type="match status" value="1"/>
</dbReference>
<feature type="signal peptide" evidence="2">
    <location>
        <begin position="1"/>
        <end position="20"/>
    </location>
</feature>
<dbReference type="GO" id="GO:0005507">
    <property type="term" value="F:copper ion binding"/>
    <property type="evidence" value="ECO:0007669"/>
    <property type="project" value="TreeGrafter"/>
</dbReference>
<dbReference type="Pfam" id="PF03091">
    <property type="entry name" value="CutA1"/>
    <property type="match status" value="1"/>
</dbReference>
<evidence type="ECO:0000313" key="3">
    <source>
        <dbReference type="EMBL" id="PXF46139.1"/>
    </source>
</evidence>
<dbReference type="SUPFAM" id="SSF54913">
    <property type="entry name" value="GlnB-like"/>
    <property type="match status" value="1"/>
</dbReference>
<proteinExistence type="inferred from homology"/>
<reference evidence="3 4" key="1">
    <citation type="journal article" date="2018" name="Mol. Biol. Evol.">
        <title>Analysis of the draft genome of the red seaweed Gracilariopsis chorda provides insights into genome size evolution in Rhodophyta.</title>
        <authorList>
            <person name="Lee J."/>
            <person name="Yang E.C."/>
            <person name="Graf L."/>
            <person name="Yang J.H."/>
            <person name="Qiu H."/>
            <person name="Zel Zion U."/>
            <person name="Chan C.X."/>
            <person name="Stephens T.G."/>
            <person name="Weber A.P.M."/>
            <person name="Boo G.H."/>
            <person name="Boo S.M."/>
            <person name="Kim K.M."/>
            <person name="Shin Y."/>
            <person name="Jung M."/>
            <person name="Lee S.J."/>
            <person name="Yim H.S."/>
            <person name="Lee J.H."/>
            <person name="Bhattacharya D."/>
            <person name="Yoon H.S."/>
        </authorList>
    </citation>
    <scope>NUCLEOTIDE SEQUENCE [LARGE SCALE GENOMIC DNA]</scope>
    <source>
        <strain evidence="3 4">SKKU-2015</strain>
        <tissue evidence="3">Whole body</tissue>
    </source>
</reference>
<comment type="caution">
    <text evidence="3">The sequence shown here is derived from an EMBL/GenBank/DDBJ whole genome shotgun (WGS) entry which is preliminary data.</text>
</comment>
<feature type="chain" id="PRO_5016124468" evidence="2">
    <location>
        <begin position="21"/>
        <end position="153"/>
    </location>
</feature>
<evidence type="ECO:0000313" key="4">
    <source>
        <dbReference type="Proteomes" id="UP000247409"/>
    </source>
</evidence>
<protein>
    <submittedName>
        <fullName evidence="3">Divalent-cation tolerance protein CutA</fullName>
    </submittedName>
</protein>
<dbReference type="STRING" id="448386.A0A2V3IVM2"/>
<dbReference type="PANTHER" id="PTHR23419:SF8">
    <property type="entry name" value="FI09726P"/>
    <property type="match status" value="1"/>
</dbReference>